<evidence type="ECO:0000256" key="6">
    <source>
        <dbReference type="SAM" id="MobiDB-lite"/>
    </source>
</evidence>
<dbReference type="Pfam" id="PF13520">
    <property type="entry name" value="AA_permease_2"/>
    <property type="match status" value="1"/>
</dbReference>
<dbReference type="OrthoDB" id="3900342at2759"/>
<feature type="transmembrane region" description="Helical" evidence="7">
    <location>
        <begin position="106"/>
        <end position="130"/>
    </location>
</feature>
<dbReference type="PROSITE" id="PS00218">
    <property type="entry name" value="AMINO_ACID_PERMEASE_1"/>
    <property type="match status" value="1"/>
</dbReference>
<dbReference type="GO" id="GO:0022857">
    <property type="term" value="F:transmembrane transporter activity"/>
    <property type="evidence" value="ECO:0007669"/>
    <property type="project" value="InterPro"/>
</dbReference>
<dbReference type="AlphaFoldDB" id="A0A2G5HGW5"/>
<feature type="transmembrane region" description="Helical" evidence="7">
    <location>
        <begin position="373"/>
        <end position="395"/>
    </location>
</feature>
<feature type="transmembrane region" description="Helical" evidence="7">
    <location>
        <begin position="73"/>
        <end position="94"/>
    </location>
</feature>
<evidence type="ECO:0000256" key="2">
    <source>
        <dbReference type="ARBA" id="ARBA00022448"/>
    </source>
</evidence>
<dbReference type="GO" id="GO:0016020">
    <property type="term" value="C:membrane"/>
    <property type="evidence" value="ECO:0007669"/>
    <property type="project" value="UniProtKB-SubCell"/>
</dbReference>
<reference evidence="9 11" key="2">
    <citation type="submission" date="2023-09" db="EMBL/GenBank/DDBJ databases">
        <title>Complete-Gapless Cercospora beticola genome.</title>
        <authorList>
            <person name="Wyatt N.A."/>
            <person name="Spanner R.E."/>
            <person name="Bolton M.D."/>
        </authorList>
    </citation>
    <scope>NUCLEOTIDE SEQUENCE [LARGE SCALE GENOMIC DNA]</scope>
    <source>
        <strain evidence="9">Cb09-40</strain>
    </source>
</reference>
<feature type="transmembrane region" description="Helical" evidence="7">
    <location>
        <begin position="284"/>
        <end position="309"/>
    </location>
</feature>
<dbReference type="PIRSF" id="PIRSF006060">
    <property type="entry name" value="AA_transporter"/>
    <property type="match status" value="1"/>
</dbReference>
<keyword evidence="5 7" id="KW-0472">Membrane</keyword>
<dbReference type="Proteomes" id="UP001302367">
    <property type="component" value="Chromosome 7"/>
</dbReference>
<evidence type="ECO:0000256" key="4">
    <source>
        <dbReference type="ARBA" id="ARBA00022989"/>
    </source>
</evidence>
<sequence>MSKSDPYNGYAPGADTTYRRASKPADAYGKEDQYGNDVHHDAPRRLNSVDSAAEDVLAAMGYTQELVRNRSTLSVAFMSFVLASVPYGLSTTLIYPLTGGGPSTVIWGWCLVCALMMCVAISLGEITSVYPTAGGVYFQTYMLSPRWCRALAAWMCGWCFVLGNIIITLSVNFGTTLFLVGCINIFQGEPYLDEATGEMTTAGIFAAEPYQIYLIFIGITIICNLISSLLNKHLPLIDTLTVGFTFIGVAAIIISGLVIAREGRRSASYAFGHFEVLSGWNPPGWAFCVGLLHAAYATSATGMVVSMCEEVEKPAEQVPKALVGALALNWACGFIFLVPLMFILPDLVAVTTDPTGQPLPAILSRAIGNEVGAFVLTVPIIILGFFCGTSCTTAASRCTWAFARDGAIPGSRLLKFDTVNRKLDVPLNAMLLSMAIQLILGVIYIGSSAAFNAFNGSGVIFLTLSYVIPVAISFCTGRKKLVGARYNFGIFGAICNVVAMAWCAFAIPLFSMPAGLPVLAETMNYGSAVFVAGLGVALAWYYIWGRRNYTGPKIDEDPVAGENSPPPYQ</sequence>
<accession>A0A2G5HGW5</accession>
<evidence type="ECO:0000256" key="1">
    <source>
        <dbReference type="ARBA" id="ARBA00004141"/>
    </source>
</evidence>
<feature type="compositionally biased region" description="Basic and acidic residues" evidence="6">
    <location>
        <begin position="28"/>
        <end position="43"/>
    </location>
</feature>
<feature type="transmembrane region" description="Helical" evidence="7">
    <location>
        <begin position="151"/>
        <end position="171"/>
    </location>
</feature>
<feature type="transmembrane region" description="Helical" evidence="7">
    <location>
        <begin position="425"/>
        <end position="446"/>
    </location>
</feature>
<reference evidence="8 10" key="1">
    <citation type="submission" date="2015-10" db="EMBL/GenBank/DDBJ databases">
        <title>The cercosporin biosynthetic gene cluster was horizontally transferred to several fungal lineages and shown to be expanded in Cercospora beticola based on microsynteny with recipient genomes.</title>
        <authorList>
            <person name="De Jonge R."/>
            <person name="Ebert M.K."/>
            <person name="Suttle J.C."/>
            <person name="Jurick Ii W.M."/>
            <person name="Secor G.A."/>
            <person name="Thomma B.P."/>
            <person name="Van De Peer Y."/>
            <person name="Bolton M.D."/>
        </authorList>
    </citation>
    <scope>NUCLEOTIDE SEQUENCE [LARGE SCALE GENOMIC DNA]</scope>
    <source>
        <strain evidence="8 10">09-40</strain>
    </source>
</reference>
<keyword evidence="2" id="KW-0813">Transport</keyword>
<evidence type="ECO:0000256" key="3">
    <source>
        <dbReference type="ARBA" id="ARBA00022692"/>
    </source>
</evidence>
<gene>
    <name evidence="8" type="ORF">CB0940_10007</name>
    <name evidence="9" type="ORF">RHO25_010292</name>
</gene>
<dbReference type="InterPro" id="IPR004840">
    <property type="entry name" value="Amino_acid_permease_CS"/>
</dbReference>
<feature type="transmembrane region" description="Helical" evidence="7">
    <location>
        <begin position="488"/>
        <end position="511"/>
    </location>
</feature>
<dbReference type="PANTHER" id="PTHR45649">
    <property type="entry name" value="AMINO-ACID PERMEASE BAT1"/>
    <property type="match status" value="1"/>
</dbReference>
<feature type="transmembrane region" description="Helical" evidence="7">
    <location>
        <begin position="210"/>
        <end position="230"/>
    </location>
</feature>
<evidence type="ECO:0000313" key="11">
    <source>
        <dbReference type="Proteomes" id="UP001302367"/>
    </source>
</evidence>
<dbReference type="EMBL" id="LKMD01000106">
    <property type="protein sequence ID" value="PIA91781.1"/>
    <property type="molecule type" value="Genomic_DNA"/>
</dbReference>
<dbReference type="PANTHER" id="PTHR45649:SF23">
    <property type="entry name" value="TRANSPORTER, PUTATIVE (EUROFUNG)-RELATED"/>
    <property type="match status" value="1"/>
</dbReference>
<feature type="transmembrane region" description="Helical" evidence="7">
    <location>
        <begin position="458"/>
        <end position="476"/>
    </location>
</feature>
<keyword evidence="11" id="KW-1185">Reference proteome</keyword>
<keyword evidence="3 7" id="KW-0812">Transmembrane</keyword>
<evidence type="ECO:0000313" key="10">
    <source>
        <dbReference type="Proteomes" id="UP000230605"/>
    </source>
</evidence>
<proteinExistence type="predicted"/>
<feature type="transmembrane region" description="Helical" evidence="7">
    <location>
        <begin position="321"/>
        <end position="344"/>
    </location>
</feature>
<evidence type="ECO:0000313" key="9">
    <source>
        <dbReference type="EMBL" id="WPB05639.1"/>
    </source>
</evidence>
<evidence type="ECO:0000256" key="5">
    <source>
        <dbReference type="ARBA" id="ARBA00023136"/>
    </source>
</evidence>
<protein>
    <submittedName>
        <fullName evidence="8">Amino-acid permease BAT1</fullName>
    </submittedName>
</protein>
<dbReference type="EMBL" id="CP134190">
    <property type="protein sequence ID" value="WPB05639.1"/>
    <property type="molecule type" value="Genomic_DNA"/>
</dbReference>
<name>A0A2G5HGW5_CERBT</name>
<feature type="transmembrane region" description="Helical" evidence="7">
    <location>
        <begin position="242"/>
        <end position="260"/>
    </location>
</feature>
<feature type="transmembrane region" description="Helical" evidence="7">
    <location>
        <begin position="523"/>
        <end position="544"/>
    </location>
</feature>
<dbReference type="GO" id="GO:0006865">
    <property type="term" value="P:amino acid transport"/>
    <property type="evidence" value="ECO:0007669"/>
    <property type="project" value="InterPro"/>
</dbReference>
<dbReference type="InterPro" id="IPR002293">
    <property type="entry name" value="AA/rel_permease1"/>
</dbReference>
<dbReference type="Gene3D" id="1.20.1740.10">
    <property type="entry name" value="Amino acid/polyamine transporter I"/>
    <property type="match status" value="1"/>
</dbReference>
<feature type="region of interest" description="Disordered" evidence="6">
    <location>
        <begin position="1"/>
        <end position="43"/>
    </location>
</feature>
<dbReference type="Proteomes" id="UP000230605">
    <property type="component" value="Chromosome 7"/>
</dbReference>
<organism evidence="8 10">
    <name type="scientific">Cercospora beticola</name>
    <name type="common">Sugarbeet leaf spot fungus</name>
    <dbReference type="NCBI Taxonomy" id="122368"/>
    <lineage>
        <taxon>Eukaryota</taxon>
        <taxon>Fungi</taxon>
        <taxon>Dikarya</taxon>
        <taxon>Ascomycota</taxon>
        <taxon>Pezizomycotina</taxon>
        <taxon>Dothideomycetes</taxon>
        <taxon>Dothideomycetidae</taxon>
        <taxon>Mycosphaerellales</taxon>
        <taxon>Mycosphaerellaceae</taxon>
        <taxon>Cercospora</taxon>
    </lineage>
</organism>
<keyword evidence="4 7" id="KW-1133">Transmembrane helix</keyword>
<evidence type="ECO:0000256" key="7">
    <source>
        <dbReference type="SAM" id="Phobius"/>
    </source>
</evidence>
<evidence type="ECO:0000313" key="8">
    <source>
        <dbReference type="EMBL" id="PIA91781.1"/>
    </source>
</evidence>
<comment type="subcellular location">
    <subcellularLocation>
        <location evidence="1">Membrane</location>
        <topology evidence="1">Multi-pass membrane protein</topology>
    </subcellularLocation>
</comment>